<reference evidence="4" key="1">
    <citation type="submission" date="2024-04" db="EMBL/GenBank/DDBJ databases">
        <title>Salinicola lusitanus LLJ914,a marine bacterium isolated from the Okinawa Trough.</title>
        <authorList>
            <person name="Li J."/>
        </authorList>
    </citation>
    <scope>NUCLEOTIDE SEQUENCE [LARGE SCALE GENOMIC DNA]</scope>
</reference>
<dbReference type="InterPro" id="IPR044926">
    <property type="entry name" value="RGS_subdomain_2"/>
</dbReference>
<dbReference type="EMBL" id="JBBPFD010000707">
    <property type="protein sequence ID" value="KAK7877258.1"/>
    <property type="molecule type" value="Genomic_DNA"/>
</dbReference>
<name>A0AAW0MGK3_9GOBI</name>
<evidence type="ECO:0000313" key="3">
    <source>
        <dbReference type="EMBL" id="KAK7877258.1"/>
    </source>
</evidence>
<dbReference type="PROSITE" id="PS50132">
    <property type="entry name" value="RGS"/>
    <property type="match status" value="1"/>
</dbReference>
<dbReference type="Pfam" id="PF00615">
    <property type="entry name" value="RGS"/>
    <property type="match status" value="1"/>
</dbReference>
<proteinExistence type="predicted"/>
<sequence>MRDTQKQDNTMAFTETLTELSTDSKDIKRKGWKNRITLLLKKNTRLIKNKPCRPSSADALHWGQSLEQLLAHKYGKAAFFVFLKSEFCEENLEFWSKCEDYRTLSCEKEQKTTANSIYEEFVRSEAPKEINLDYLTRNAITAGLSNPDPELFIQAERKVYSLMENNAYPRFLQSQLYKDLCSTAAGKNKRSKS</sequence>
<dbReference type="GO" id="GO:0009968">
    <property type="term" value="P:negative regulation of signal transduction"/>
    <property type="evidence" value="ECO:0007669"/>
    <property type="project" value="UniProtKB-KW"/>
</dbReference>
<keyword evidence="4" id="KW-1185">Reference proteome</keyword>
<dbReference type="SMART" id="SM00315">
    <property type="entry name" value="RGS"/>
    <property type="match status" value="1"/>
</dbReference>
<dbReference type="AlphaFoldDB" id="A0AAW0MGK3"/>
<dbReference type="InterPro" id="IPR016137">
    <property type="entry name" value="RGS"/>
</dbReference>
<accession>A0AAW0MGK3</accession>
<gene>
    <name evidence="3" type="ORF">WMY93_032033</name>
</gene>
<comment type="caution">
    <text evidence="3">The sequence shown here is derived from an EMBL/GenBank/DDBJ whole genome shotgun (WGS) entry which is preliminary data.</text>
</comment>
<protein>
    <recommendedName>
        <fullName evidence="2">RGS domain-containing protein</fullName>
    </recommendedName>
</protein>
<dbReference type="InterPro" id="IPR024066">
    <property type="entry name" value="RGS_subdom1/3"/>
</dbReference>
<feature type="domain" description="RGS" evidence="2">
    <location>
        <begin position="65"/>
        <end position="181"/>
    </location>
</feature>
<evidence type="ECO:0000313" key="4">
    <source>
        <dbReference type="Proteomes" id="UP001460270"/>
    </source>
</evidence>
<dbReference type="Proteomes" id="UP001460270">
    <property type="component" value="Unassembled WGS sequence"/>
</dbReference>
<dbReference type="PANTHER" id="PTHR10845:SF43">
    <property type="entry name" value="REGULATOR OF G-PROTEIN SIGNALING 2"/>
    <property type="match status" value="1"/>
</dbReference>
<evidence type="ECO:0000256" key="1">
    <source>
        <dbReference type="ARBA" id="ARBA00022700"/>
    </source>
</evidence>
<dbReference type="Gene3D" id="1.10.167.10">
    <property type="entry name" value="Regulator of G-protein Signalling 4, domain 2"/>
    <property type="match status" value="1"/>
</dbReference>
<organism evidence="3 4">
    <name type="scientific">Mugilogobius chulae</name>
    <name type="common">yellowstripe goby</name>
    <dbReference type="NCBI Taxonomy" id="88201"/>
    <lineage>
        <taxon>Eukaryota</taxon>
        <taxon>Metazoa</taxon>
        <taxon>Chordata</taxon>
        <taxon>Craniata</taxon>
        <taxon>Vertebrata</taxon>
        <taxon>Euteleostomi</taxon>
        <taxon>Actinopterygii</taxon>
        <taxon>Neopterygii</taxon>
        <taxon>Teleostei</taxon>
        <taxon>Neoteleostei</taxon>
        <taxon>Acanthomorphata</taxon>
        <taxon>Gobiaria</taxon>
        <taxon>Gobiiformes</taxon>
        <taxon>Gobioidei</taxon>
        <taxon>Gobiidae</taxon>
        <taxon>Gobionellinae</taxon>
        <taxon>Mugilogobius</taxon>
    </lineage>
</organism>
<dbReference type="FunFam" id="1.10.196.10:FF:000001">
    <property type="entry name" value="Regulator of G-protein signaling 8"/>
    <property type="match status" value="1"/>
</dbReference>
<dbReference type="PRINTS" id="PR01301">
    <property type="entry name" value="RGSPROTEIN"/>
</dbReference>
<dbReference type="FunFam" id="1.10.167.10:FF:000001">
    <property type="entry name" value="Putative regulator of g-protein signaling 12"/>
    <property type="match status" value="1"/>
</dbReference>
<dbReference type="PANTHER" id="PTHR10845">
    <property type="entry name" value="REGULATOR OF G PROTEIN SIGNALING"/>
    <property type="match status" value="1"/>
</dbReference>
<dbReference type="InterPro" id="IPR036305">
    <property type="entry name" value="RGS_sf"/>
</dbReference>
<keyword evidence="1" id="KW-0734">Signal transduction inhibitor</keyword>
<dbReference type="Gene3D" id="1.10.196.10">
    <property type="match status" value="2"/>
</dbReference>
<evidence type="ECO:0000259" key="2">
    <source>
        <dbReference type="PROSITE" id="PS50132"/>
    </source>
</evidence>
<dbReference type="SUPFAM" id="SSF48097">
    <property type="entry name" value="Regulator of G-protein signaling, RGS"/>
    <property type="match status" value="1"/>
</dbReference>